<protein>
    <submittedName>
        <fullName evidence="1">Uncharacterized protein</fullName>
    </submittedName>
</protein>
<dbReference type="Proteomes" id="UP001501455">
    <property type="component" value="Unassembled WGS sequence"/>
</dbReference>
<proteinExistence type="predicted"/>
<accession>A0ABP6TPY7</accession>
<dbReference type="EMBL" id="BAAAXF010000025">
    <property type="protein sequence ID" value="GAA3496573.1"/>
    <property type="molecule type" value="Genomic_DNA"/>
</dbReference>
<organism evidence="1 2">
    <name type="scientific">Streptomyces prasinosporus</name>
    <dbReference type="NCBI Taxonomy" id="68256"/>
    <lineage>
        <taxon>Bacteria</taxon>
        <taxon>Bacillati</taxon>
        <taxon>Actinomycetota</taxon>
        <taxon>Actinomycetes</taxon>
        <taxon>Kitasatosporales</taxon>
        <taxon>Streptomycetaceae</taxon>
        <taxon>Streptomyces</taxon>
        <taxon>Streptomyces albogriseolus group</taxon>
    </lineage>
</organism>
<reference evidence="2" key="1">
    <citation type="journal article" date="2019" name="Int. J. Syst. Evol. Microbiol.">
        <title>The Global Catalogue of Microorganisms (GCM) 10K type strain sequencing project: providing services to taxonomists for standard genome sequencing and annotation.</title>
        <authorList>
            <consortium name="The Broad Institute Genomics Platform"/>
            <consortium name="The Broad Institute Genome Sequencing Center for Infectious Disease"/>
            <person name="Wu L."/>
            <person name="Ma J."/>
        </authorList>
    </citation>
    <scope>NUCLEOTIDE SEQUENCE [LARGE SCALE GENOMIC DNA]</scope>
    <source>
        <strain evidence="2">JCM 4816</strain>
    </source>
</reference>
<evidence type="ECO:0000313" key="1">
    <source>
        <dbReference type="EMBL" id="GAA3496573.1"/>
    </source>
</evidence>
<name>A0ABP6TPY7_9ACTN</name>
<sequence length="96" mass="10020">MRTSARATGTAAVVCGSATRQEVDDRGGTECLHAGWWSGDGWAEEGSCTADPFMEQAVLLSTGHGTARPARPVEGAAPNRWTPAAYRVLVTTVTDG</sequence>
<gene>
    <name evidence="1" type="ORF">GCM10019016_036740</name>
</gene>
<keyword evidence="2" id="KW-1185">Reference proteome</keyword>
<comment type="caution">
    <text evidence="1">The sequence shown here is derived from an EMBL/GenBank/DDBJ whole genome shotgun (WGS) entry which is preliminary data.</text>
</comment>
<evidence type="ECO:0000313" key="2">
    <source>
        <dbReference type="Proteomes" id="UP001501455"/>
    </source>
</evidence>